<evidence type="ECO:0000313" key="1">
    <source>
        <dbReference type="EMBL" id="OQP38849.1"/>
    </source>
</evidence>
<dbReference type="AlphaFoldDB" id="A0A1V9DYG8"/>
<name>A0A1V9DYG8_9BACT</name>
<proteinExistence type="predicted"/>
<comment type="caution">
    <text evidence="1">The sequence shown here is derived from an EMBL/GenBank/DDBJ whole genome shotgun (WGS) entry which is preliminary data.</text>
</comment>
<accession>A0A1V9DYG8</accession>
<reference evidence="2" key="1">
    <citation type="submission" date="2016-04" db="EMBL/GenBank/DDBJ databases">
        <authorList>
            <person name="Chen L."/>
            <person name="Zhuang W."/>
            <person name="Wang G."/>
        </authorList>
    </citation>
    <scope>NUCLEOTIDE SEQUENCE [LARGE SCALE GENOMIC DNA]</scope>
    <source>
        <strain evidence="2">17621</strain>
    </source>
</reference>
<organism evidence="1 2">
    <name type="scientific">Niastella yeongjuensis</name>
    <dbReference type="NCBI Taxonomy" id="354355"/>
    <lineage>
        <taxon>Bacteria</taxon>
        <taxon>Pseudomonadati</taxon>
        <taxon>Bacteroidota</taxon>
        <taxon>Chitinophagia</taxon>
        <taxon>Chitinophagales</taxon>
        <taxon>Chitinophagaceae</taxon>
        <taxon>Niastella</taxon>
    </lineage>
</organism>
<evidence type="ECO:0000313" key="2">
    <source>
        <dbReference type="Proteomes" id="UP000192610"/>
    </source>
</evidence>
<dbReference type="Proteomes" id="UP000192610">
    <property type="component" value="Unassembled WGS sequence"/>
</dbReference>
<gene>
    <name evidence="1" type="ORF">A4H97_19255</name>
</gene>
<protein>
    <submittedName>
        <fullName evidence="1">Uncharacterized protein</fullName>
    </submittedName>
</protein>
<sequence>MFPLWYLCASSVASPATRQQRDCIEAEVRKKFLQYHHWKSNNYKAVHTLSTLVFSNRVVEIRVLRKIIYRCQHLHGNSRIAEAGTGITPRINDIAIKFIKSGERVQGFDSFICVLDKPNK</sequence>
<dbReference type="EMBL" id="LVXG01000082">
    <property type="protein sequence ID" value="OQP38849.1"/>
    <property type="molecule type" value="Genomic_DNA"/>
</dbReference>
<keyword evidence="2" id="KW-1185">Reference proteome</keyword>